<dbReference type="Pfam" id="PF02752">
    <property type="entry name" value="Arrestin_C"/>
    <property type="match status" value="1"/>
</dbReference>
<keyword evidence="4" id="KW-1185">Reference proteome</keyword>
<proteinExistence type="inferred from homology"/>
<dbReference type="RefSeq" id="XP_028030711.1">
    <property type="nucleotide sequence ID" value="XM_028174910.1"/>
</dbReference>
<dbReference type="InterPro" id="IPR050357">
    <property type="entry name" value="Arrestin_domain-protein"/>
</dbReference>
<evidence type="ECO:0000313" key="5">
    <source>
        <dbReference type="RefSeq" id="XP_028030711.1"/>
    </source>
</evidence>
<dbReference type="InterPro" id="IPR014756">
    <property type="entry name" value="Ig_E-set"/>
</dbReference>
<dbReference type="OrthoDB" id="2333384at2759"/>
<dbReference type="GO" id="GO:0015031">
    <property type="term" value="P:protein transport"/>
    <property type="evidence" value="ECO:0007669"/>
    <property type="project" value="TreeGrafter"/>
</dbReference>
<dbReference type="PANTHER" id="PTHR11188:SF17">
    <property type="entry name" value="FI21816P1"/>
    <property type="match status" value="1"/>
</dbReference>
<feature type="domain" description="Arrestin C-terminal-like" evidence="3">
    <location>
        <begin position="177"/>
        <end position="307"/>
    </location>
</feature>
<sequence>MGIHCEMNLFNPPDGTFVPGETVSGVIKYAVDRDTAVKRIIVSLKGGGVLRIRNTQRRQQNRPNVFYCFEEYVDIDNIIREDEKGILPFGCYETNFSFTVPKNLPPSFKYMKHLPHHIVKCKISYFVRIKFEKPGLFKLNKHFRYYITMLSGVTPNLPTVPTVFSKDKNLCRLISSSPRTVKIRANVESCVLAPGTKIELNYEVHNNTNLVIKGVETKLIEVHSFKARSSRKIQNFKDVPDTDTKTASINSGDHQTMLIIMNLPPDIMSVENSKIVQREYAVKITVDLPMPHFNIVFEIPVQIGYRTDLIEESAAIPINELPPPYWAIMGEANGSREDLDSIDNF</sequence>
<dbReference type="AlphaFoldDB" id="A0A6J2JM21"/>
<dbReference type="KEGG" id="bman:114243425"/>
<evidence type="ECO:0000313" key="4">
    <source>
        <dbReference type="Proteomes" id="UP000504629"/>
    </source>
</evidence>
<gene>
    <name evidence="5" type="primary">LOC114243425</name>
</gene>
<name>A0A6J2JM21_BOMMA</name>
<dbReference type="PANTHER" id="PTHR11188">
    <property type="entry name" value="ARRESTIN DOMAIN CONTAINING PROTEIN"/>
    <property type="match status" value="1"/>
</dbReference>
<dbReference type="SUPFAM" id="SSF81296">
    <property type="entry name" value="E set domains"/>
    <property type="match status" value="2"/>
</dbReference>
<dbReference type="Proteomes" id="UP000504629">
    <property type="component" value="Unplaced"/>
</dbReference>
<dbReference type="InterPro" id="IPR011021">
    <property type="entry name" value="Arrestin-like_N"/>
</dbReference>
<dbReference type="GeneID" id="114243425"/>
<dbReference type="Pfam" id="PF00339">
    <property type="entry name" value="Arrestin_N"/>
    <property type="match status" value="1"/>
</dbReference>
<accession>A0A6J2JM21</accession>
<dbReference type="Gene3D" id="2.60.40.640">
    <property type="match status" value="2"/>
</dbReference>
<keyword evidence="2" id="KW-0716">Sensory transduction</keyword>
<evidence type="ECO:0000256" key="1">
    <source>
        <dbReference type="ARBA" id="ARBA00005298"/>
    </source>
</evidence>
<dbReference type="InterPro" id="IPR011022">
    <property type="entry name" value="Arrestin_C-like"/>
</dbReference>
<organism evidence="4 5">
    <name type="scientific">Bombyx mandarina</name>
    <name type="common">Wild silk moth</name>
    <name type="synonym">Wild silkworm</name>
    <dbReference type="NCBI Taxonomy" id="7092"/>
    <lineage>
        <taxon>Eukaryota</taxon>
        <taxon>Metazoa</taxon>
        <taxon>Ecdysozoa</taxon>
        <taxon>Arthropoda</taxon>
        <taxon>Hexapoda</taxon>
        <taxon>Insecta</taxon>
        <taxon>Pterygota</taxon>
        <taxon>Neoptera</taxon>
        <taxon>Endopterygota</taxon>
        <taxon>Lepidoptera</taxon>
        <taxon>Glossata</taxon>
        <taxon>Ditrysia</taxon>
        <taxon>Bombycoidea</taxon>
        <taxon>Bombycidae</taxon>
        <taxon>Bombycinae</taxon>
        <taxon>Bombyx</taxon>
    </lineage>
</organism>
<dbReference type="InterPro" id="IPR014752">
    <property type="entry name" value="Arrestin-like_C"/>
</dbReference>
<evidence type="ECO:0000256" key="2">
    <source>
        <dbReference type="ARBA" id="ARBA00022606"/>
    </source>
</evidence>
<comment type="similarity">
    <text evidence="1">Belongs to the arrestin family.</text>
</comment>
<evidence type="ECO:0000259" key="3">
    <source>
        <dbReference type="SMART" id="SM01017"/>
    </source>
</evidence>
<dbReference type="GO" id="GO:0005737">
    <property type="term" value="C:cytoplasm"/>
    <property type="evidence" value="ECO:0007669"/>
    <property type="project" value="TreeGrafter"/>
</dbReference>
<reference evidence="5" key="1">
    <citation type="submission" date="2025-08" db="UniProtKB">
        <authorList>
            <consortium name="RefSeq"/>
        </authorList>
    </citation>
    <scope>IDENTIFICATION</scope>
    <source>
        <tissue evidence="5">Silk gland</tissue>
    </source>
</reference>
<protein>
    <submittedName>
        <fullName evidence="5">Arrestin domain-containing protein 17-like</fullName>
    </submittedName>
</protein>
<dbReference type="SMART" id="SM01017">
    <property type="entry name" value="Arrestin_C"/>
    <property type="match status" value="1"/>
</dbReference>